<protein>
    <submittedName>
        <fullName evidence="2">Uncharacterized protein</fullName>
    </submittedName>
</protein>
<dbReference type="Proteomes" id="UP000320333">
    <property type="component" value="Unassembled WGS sequence"/>
</dbReference>
<proteinExistence type="predicted"/>
<sequence>MRVLRNLTLLRNSFASLLEFMRGASTVGRGFPSPLGRNRKQTQSLGDIMSLRETLVSLPKEFSSLERILLTANGNVQRILKRILQPTHHRQNPQKRKNIPTPRLGNRITRIPNATSNPRRIRPQK</sequence>
<dbReference type="OrthoDB" id="5673at2759"/>
<dbReference type="AlphaFoldDB" id="A0A507EK09"/>
<name>A0A507EK09_9FUNG</name>
<keyword evidence="3" id="KW-1185">Reference proteome</keyword>
<reference evidence="2 3" key="1">
    <citation type="journal article" date="2019" name="Sci. Rep.">
        <title>Comparative genomics of chytrid fungi reveal insights into the obligate biotrophic and pathogenic lifestyle of Synchytrium endobioticum.</title>
        <authorList>
            <person name="van de Vossenberg B.T.L.H."/>
            <person name="Warris S."/>
            <person name="Nguyen H.D.T."/>
            <person name="van Gent-Pelzer M.P.E."/>
            <person name="Joly D.L."/>
            <person name="van de Geest H.C."/>
            <person name="Bonants P.J.M."/>
            <person name="Smith D.S."/>
            <person name="Levesque C.A."/>
            <person name="van der Lee T.A.J."/>
        </authorList>
    </citation>
    <scope>NUCLEOTIDE SEQUENCE [LARGE SCALE GENOMIC DNA]</scope>
    <source>
        <strain evidence="2 3">CBS 675.73</strain>
    </source>
</reference>
<evidence type="ECO:0000256" key="1">
    <source>
        <dbReference type="SAM" id="MobiDB-lite"/>
    </source>
</evidence>
<dbReference type="EMBL" id="QEAP01000587">
    <property type="protein sequence ID" value="TPX63707.1"/>
    <property type="molecule type" value="Genomic_DNA"/>
</dbReference>
<evidence type="ECO:0000313" key="2">
    <source>
        <dbReference type="EMBL" id="TPX63707.1"/>
    </source>
</evidence>
<feature type="region of interest" description="Disordered" evidence="1">
    <location>
        <begin position="85"/>
        <end position="125"/>
    </location>
</feature>
<organism evidence="2 3">
    <name type="scientific">Chytriomyces confervae</name>
    <dbReference type="NCBI Taxonomy" id="246404"/>
    <lineage>
        <taxon>Eukaryota</taxon>
        <taxon>Fungi</taxon>
        <taxon>Fungi incertae sedis</taxon>
        <taxon>Chytridiomycota</taxon>
        <taxon>Chytridiomycota incertae sedis</taxon>
        <taxon>Chytridiomycetes</taxon>
        <taxon>Chytridiales</taxon>
        <taxon>Chytriomycetaceae</taxon>
        <taxon>Chytriomyces</taxon>
    </lineage>
</organism>
<accession>A0A507EK09</accession>
<gene>
    <name evidence="2" type="ORF">CcCBS67573_g08600</name>
</gene>
<evidence type="ECO:0000313" key="3">
    <source>
        <dbReference type="Proteomes" id="UP000320333"/>
    </source>
</evidence>
<comment type="caution">
    <text evidence="2">The sequence shown here is derived from an EMBL/GenBank/DDBJ whole genome shotgun (WGS) entry which is preliminary data.</text>
</comment>
<feature type="compositionally biased region" description="Basic residues" evidence="1">
    <location>
        <begin position="87"/>
        <end position="98"/>
    </location>
</feature>